<dbReference type="InterPro" id="IPR036895">
    <property type="entry name" value="Uracil-DNA_glycosylase-like_sf"/>
</dbReference>
<sequence length="166" mass="19335">MKDKYSRIIHPLKPLYDENSKVLILGSFPSVKTREYGFFYGHKQNRFWKIMESLFEQTLTRDIDERKYFLLGHHIALYDSIYACDIIGSSDASIKNVVPSDLKDVVEGSKIFKVFCNGGASYKYYNMYHRENLGIEAIQLPSTSPANARYSLDDLVKEWKIILKYI</sequence>
<dbReference type="Pfam" id="PF03167">
    <property type="entry name" value="UDG"/>
    <property type="match status" value="1"/>
</dbReference>
<dbReference type="Proteomes" id="UP000003280">
    <property type="component" value="Unassembled WGS sequence"/>
</dbReference>
<evidence type="ECO:0000313" key="2">
    <source>
        <dbReference type="EMBL" id="EFM25072.1"/>
    </source>
</evidence>
<accession>E0NM17</accession>
<organism evidence="2 3">
    <name type="scientific">Peptoniphilus duerdenii ATCC BAA-1640</name>
    <dbReference type="NCBI Taxonomy" id="862517"/>
    <lineage>
        <taxon>Bacteria</taxon>
        <taxon>Bacillati</taxon>
        <taxon>Bacillota</taxon>
        <taxon>Tissierellia</taxon>
        <taxon>Tissierellales</taxon>
        <taxon>Peptoniphilaceae</taxon>
        <taxon>Peptoniphilus</taxon>
    </lineage>
</organism>
<dbReference type="InterPro" id="IPR005122">
    <property type="entry name" value="Uracil-DNA_glycosylase-like"/>
</dbReference>
<comment type="caution">
    <text evidence="2">The sequence shown here is derived from an EMBL/GenBank/DDBJ whole genome shotgun (WGS) entry which is preliminary data.</text>
</comment>
<protein>
    <recommendedName>
        <fullName evidence="1">Uracil-DNA glycosylase-like domain-containing protein</fullName>
    </recommendedName>
</protein>
<dbReference type="NCBIfam" id="TIGR04274">
    <property type="entry name" value="hypoxanDNAglyco"/>
    <property type="match status" value="1"/>
</dbReference>
<reference evidence="2 3" key="1">
    <citation type="submission" date="2010-07" db="EMBL/GenBank/DDBJ databases">
        <authorList>
            <person name="Muzny D."/>
            <person name="Qin X."/>
            <person name="Deng J."/>
            <person name="Jiang H."/>
            <person name="Liu Y."/>
            <person name="Qu J."/>
            <person name="Song X.-Z."/>
            <person name="Zhang L."/>
            <person name="Thornton R."/>
            <person name="Coyle M."/>
            <person name="Francisco L."/>
            <person name="Jackson L."/>
            <person name="Javaid M."/>
            <person name="Korchina V."/>
            <person name="Kovar C."/>
            <person name="Mata R."/>
            <person name="Mathew T."/>
            <person name="Ngo R."/>
            <person name="Nguyen L."/>
            <person name="Nguyen N."/>
            <person name="Okwuonu G."/>
            <person name="Ongeri F."/>
            <person name="Pham C."/>
            <person name="Simmons D."/>
            <person name="Wilczek-Boney K."/>
            <person name="Hale W."/>
            <person name="Jakkamsetti A."/>
            <person name="Pham P."/>
            <person name="Ruth R."/>
            <person name="San Lucas F."/>
            <person name="Warren J."/>
            <person name="Zhang J."/>
            <person name="Zhao Z."/>
            <person name="Zhou C."/>
            <person name="Zhu D."/>
            <person name="Lee S."/>
            <person name="Bess C."/>
            <person name="Blankenburg K."/>
            <person name="Forbes L."/>
            <person name="Fu Q."/>
            <person name="Gubbala S."/>
            <person name="Hirani K."/>
            <person name="Jayaseelan J.C."/>
            <person name="Lara F."/>
            <person name="Munidasa M."/>
            <person name="Palculict T."/>
            <person name="Patil S."/>
            <person name="Pu L.-L."/>
            <person name="Saada N."/>
            <person name="Tang L."/>
            <person name="Weissenberger G."/>
            <person name="Zhu Y."/>
            <person name="Hemphill L."/>
            <person name="Shang Y."/>
            <person name="Youmans B."/>
            <person name="Ayvaz T."/>
            <person name="Ross M."/>
            <person name="Santibanez J."/>
            <person name="Aqrawi P."/>
            <person name="Gross S."/>
            <person name="Joshi V."/>
            <person name="Fowler G."/>
            <person name="Nazareth L."/>
            <person name="Reid J."/>
            <person name="Worley K."/>
            <person name="Petrosino J."/>
            <person name="Highlander S."/>
            <person name="Gibbs R."/>
        </authorList>
    </citation>
    <scope>NUCLEOTIDE SEQUENCE [LARGE SCALE GENOMIC DNA]</scope>
    <source>
        <strain evidence="2 3">ATCC BAA-1640</strain>
    </source>
</reference>
<dbReference type="STRING" id="862517.HMPREF9225_1206"/>
<evidence type="ECO:0000313" key="3">
    <source>
        <dbReference type="Proteomes" id="UP000003280"/>
    </source>
</evidence>
<dbReference type="HOGENOM" id="CLU_094865_1_0_9"/>
<dbReference type="eggNOG" id="COG3663">
    <property type="taxonomic scope" value="Bacteria"/>
</dbReference>
<dbReference type="OrthoDB" id="9796171at2"/>
<dbReference type="EMBL" id="AEEH01000044">
    <property type="protein sequence ID" value="EFM25072.1"/>
    <property type="molecule type" value="Genomic_DNA"/>
</dbReference>
<dbReference type="Gene3D" id="3.40.470.10">
    <property type="entry name" value="Uracil-DNA glycosylase-like domain"/>
    <property type="match status" value="1"/>
</dbReference>
<keyword evidence="3" id="KW-1185">Reference proteome</keyword>
<dbReference type="RefSeq" id="WP_008902020.1">
    <property type="nucleotide sequence ID" value="NZ_GL397071.1"/>
</dbReference>
<proteinExistence type="predicted"/>
<name>E0NM17_9FIRM</name>
<feature type="domain" description="Uracil-DNA glycosylase-like" evidence="1">
    <location>
        <begin position="15"/>
        <end position="153"/>
    </location>
</feature>
<gene>
    <name evidence="2" type="ORF">HMPREF9225_1206</name>
</gene>
<dbReference type="InterPro" id="IPR026353">
    <property type="entry name" value="Hypoxan-DNA_Glyclase"/>
</dbReference>
<dbReference type="AlphaFoldDB" id="E0NM17"/>
<dbReference type="SUPFAM" id="SSF52141">
    <property type="entry name" value="Uracil-DNA glycosylase-like"/>
    <property type="match status" value="1"/>
</dbReference>
<dbReference type="CDD" id="cd10032">
    <property type="entry name" value="UDG-F6_HDG"/>
    <property type="match status" value="1"/>
</dbReference>
<evidence type="ECO:0000259" key="1">
    <source>
        <dbReference type="Pfam" id="PF03167"/>
    </source>
</evidence>